<dbReference type="Gene3D" id="3.40.50.1820">
    <property type="entry name" value="alpha/beta hydrolase"/>
    <property type="match status" value="2"/>
</dbReference>
<evidence type="ECO:0000256" key="3">
    <source>
        <dbReference type="ARBA" id="ARBA00022729"/>
    </source>
</evidence>
<keyword evidence="3 6" id="KW-0732">Signal</keyword>
<dbReference type="AlphaFoldDB" id="A0AAN9YCQ9"/>
<keyword evidence="5" id="KW-0325">Glycoprotein</keyword>
<keyword evidence="8" id="KW-1185">Reference proteome</keyword>
<evidence type="ECO:0000256" key="6">
    <source>
        <dbReference type="SAM" id="SignalP"/>
    </source>
</evidence>
<comment type="similarity">
    <text evidence="1">Belongs to the peptidase S28 family.</text>
</comment>
<feature type="chain" id="PRO_5042994076" description="Serine peptidase" evidence="6">
    <location>
        <begin position="19"/>
        <end position="549"/>
    </location>
</feature>
<name>A0AAN9YCQ9_9PEZI</name>
<evidence type="ECO:0000256" key="5">
    <source>
        <dbReference type="ARBA" id="ARBA00023180"/>
    </source>
</evidence>
<gene>
    <name evidence="7" type="ORF">SLS53_007213</name>
</gene>
<keyword evidence="2" id="KW-0645">Protease</keyword>
<dbReference type="PANTHER" id="PTHR11010">
    <property type="entry name" value="PROTEASE S28 PRO-X CARBOXYPEPTIDASE-RELATED"/>
    <property type="match status" value="1"/>
</dbReference>
<dbReference type="GO" id="GO:0070008">
    <property type="term" value="F:serine-type exopeptidase activity"/>
    <property type="evidence" value="ECO:0007669"/>
    <property type="project" value="InterPro"/>
</dbReference>
<accession>A0AAN9YCQ9</accession>
<dbReference type="PANTHER" id="PTHR11010:SF23">
    <property type="entry name" value="SERINE PEPTIDASE"/>
    <property type="match status" value="1"/>
</dbReference>
<dbReference type="FunFam" id="3.40.50.1820:FF:000165">
    <property type="entry name" value="Serine peptidase, putative"/>
    <property type="match status" value="1"/>
</dbReference>
<dbReference type="SUPFAM" id="SSF53474">
    <property type="entry name" value="alpha/beta-Hydrolases"/>
    <property type="match status" value="1"/>
</dbReference>
<proteinExistence type="inferred from homology"/>
<dbReference type="GO" id="GO:0008239">
    <property type="term" value="F:dipeptidyl-peptidase activity"/>
    <property type="evidence" value="ECO:0007669"/>
    <property type="project" value="TreeGrafter"/>
</dbReference>
<keyword evidence="4" id="KW-0378">Hydrolase</keyword>
<evidence type="ECO:0000313" key="7">
    <source>
        <dbReference type="EMBL" id="KAK7736185.1"/>
    </source>
</evidence>
<evidence type="ECO:0000256" key="4">
    <source>
        <dbReference type="ARBA" id="ARBA00022801"/>
    </source>
</evidence>
<dbReference type="EMBL" id="JAJSPL020000035">
    <property type="protein sequence ID" value="KAK7736185.1"/>
    <property type="molecule type" value="Genomic_DNA"/>
</dbReference>
<reference evidence="7 8" key="1">
    <citation type="journal article" date="2023" name="PLoS ONE">
        <title>Cytospora paraplurivora sp. nov. isolated from orchards with fruit tree decline syndrome in Ontario, Canada.</title>
        <authorList>
            <person name="Ilyukhin E."/>
            <person name="Nguyen H.D.T."/>
            <person name="Castle A.J."/>
            <person name="Ellouze W."/>
        </authorList>
    </citation>
    <scope>NUCLEOTIDE SEQUENCE [LARGE SCALE GENOMIC DNA]</scope>
    <source>
        <strain evidence="7 8">FDS-564</strain>
    </source>
</reference>
<evidence type="ECO:0000256" key="1">
    <source>
        <dbReference type="ARBA" id="ARBA00011079"/>
    </source>
</evidence>
<organism evidence="7 8">
    <name type="scientific">Cytospora paraplurivora</name>
    <dbReference type="NCBI Taxonomy" id="2898453"/>
    <lineage>
        <taxon>Eukaryota</taxon>
        <taxon>Fungi</taxon>
        <taxon>Dikarya</taxon>
        <taxon>Ascomycota</taxon>
        <taxon>Pezizomycotina</taxon>
        <taxon>Sordariomycetes</taxon>
        <taxon>Sordariomycetidae</taxon>
        <taxon>Diaporthales</taxon>
        <taxon>Cytosporaceae</taxon>
        <taxon>Cytospora</taxon>
    </lineage>
</organism>
<dbReference type="Proteomes" id="UP001320245">
    <property type="component" value="Unassembled WGS sequence"/>
</dbReference>
<evidence type="ECO:0000313" key="8">
    <source>
        <dbReference type="Proteomes" id="UP001320245"/>
    </source>
</evidence>
<comment type="caution">
    <text evidence="7">The sequence shown here is derived from an EMBL/GenBank/DDBJ whole genome shotgun (WGS) entry which is preliminary data.</text>
</comment>
<evidence type="ECO:0000256" key="2">
    <source>
        <dbReference type="ARBA" id="ARBA00022670"/>
    </source>
</evidence>
<dbReference type="GO" id="GO:0006508">
    <property type="term" value="P:proteolysis"/>
    <property type="evidence" value="ECO:0007669"/>
    <property type="project" value="UniProtKB-KW"/>
</dbReference>
<dbReference type="InterPro" id="IPR008758">
    <property type="entry name" value="Peptidase_S28"/>
</dbReference>
<feature type="signal peptide" evidence="6">
    <location>
        <begin position="1"/>
        <end position="18"/>
    </location>
</feature>
<evidence type="ECO:0008006" key="9">
    <source>
        <dbReference type="Google" id="ProtNLM"/>
    </source>
</evidence>
<sequence>MKSAALLATSLLASSAWAISSLSKSLVPPPLRDTEFHSADAIARRATKTSTNGQGVFQQLLDHNDPTLGTFNQSYWWSSQYWKGPGSPVVFFTPGEVAAEDYTGYLTNETITGLFAQAIGGAVIILEHRYWGESSPFSVLTTENLTYLTLDNAIHDTTYFARTVELPFDTNGSSNAPTAPWVFSGGSYSGALAAWTESVAPGTFWATHASSAVVEAIYDFWEYFDPVQQGAPKNCTSDVQKVIDYVDGILLGNDTAAKQALKARFGLEGVEHDDDFASALENGPWQWQGNDFDVGYSDFYFWCDTVENVGALYPNATTIPGEEGVGLEKALEGYAKWFKEYALPGYCASYGYDEWSETDSVACFDTYNASSPIYTDLTVDNPVDRQWQWFLCNEPFAFWQDGAPSDRPTIVSRLVTAGYWQQQCPLYFTGPGSYGSAEGKNVSTTNSYTKGWDIAGTTTRLIFTNGQYDPWRDATVSSDFKPGGPFNGTADAPVQVIPAGIHCSDLIAENGVVNAGVQKVIDNEVAVIKGWVEEFYTEKKAKRTLTKRW</sequence>
<protein>
    <recommendedName>
        <fullName evidence="9">Serine peptidase</fullName>
    </recommendedName>
</protein>
<dbReference type="InterPro" id="IPR029058">
    <property type="entry name" value="AB_hydrolase_fold"/>
</dbReference>
<dbReference type="Pfam" id="PF05577">
    <property type="entry name" value="Peptidase_S28"/>
    <property type="match status" value="2"/>
</dbReference>